<name>A0A0U3LDG3_9BURK</name>
<organism evidence="1 2">
    <name type="scientific">Roseateles depolymerans</name>
    <dbReference type="NCBI Taxonomy" id="76731"/>
    <lineage>
        <taxon>Bacteria</taxon>
        <taxon>Pseudomonadati</taxon>
        <taxon>Pseudomonadota</taxon>
        <taxon>Betaproteobacteria</taxon>
        <taxon>Burkholderiales</taxon>
        <taxon>Sphaerotilaceae</taxon>
        <taxon>Roseateles</taxon>
    </lineage>
</organism>
<dbReference type="AlphaFoldDB" id="A0A0U3LDG3"/>
<keyword evidence="2" id="KW-1185">Reference proteome</keyword>
<dbReference type="EMBL" id="CP013729">
    <property type="protein sequence ID" value="ALV04514.1"/>
    <property type="molecule type" value="Genomic_DNA"/>
</dbReference>
<evidence type="ECO:0000313" key="1">
    <source>
        <dbReference type="EMBL" id="ALV04514.1"/>
    </source>
</evidence>
<proteinExistence type="predicted"/>
<dbReference type="KEGG" id="rdp:RD2015_7"/>
<dbReference type="Proteomes" id="UP000060699">
    <property type="component" value="Chromosome"/>
</dbReference>
<reference evidence="1 2" key="1">
    <citation type="submission" date="2015-12" db="EMBL/GenBank/DDBJ databases">
        <title>Complete genome of Roseateles depolymerans KCTC 42856.</title>
        <authorList>
            <person name="Kim K.M."/>
        </authorList>
    </citation>
    <scope>NUCLEOTIDE SEQUENCE [LARGE SCALE GENOMIC DNA]</scope>
    <source>
        <strain evidence="1 2">KCTC 42856</strain>
    </source>
</reference>
<protein>
    <submittedName>
        <fullName evidence="1">Uncharacterized protein</fullName>
    </submittedName>
</protein>
<evidence type="ECO:0000313" key="2">
    <source>
        <dbReference type="Proteomes" id="UP000060699"/>
    </source>
</evidence>
<gene>
    <name evidence="1" type="ORF">RD2015_7</name>
</gene>
<accession>A0A0U3LDG3</accession>
<sequence length="392" mass="42416">MTAQRRTIAALFGPSPGNPRGPVVVQRVSFSAQLLPHYGAIQGKETAVDGLAAGALQVMIDRAGDLAPLVGSWPQFMQLYSYLNCAWGNPDDYDTRASVLIDYNRLFAIQSRRPDIQADKFDDLRALLTDMALLPVLDLAAVRTAAAGTLLSLLAPATNRRTVLDMIAANRQTAGVPGLVSAATVPKLEPIFEAYPPGGFNGIAAWGDGNHDSPDENAQEHFLKHICYDFPVGNVAPPPGEAAFWWNAIGFTPSLQYVLPFTYSMPTALHQGLQQEFGANYDTAPAGHVFDPNNAVQLGLFGNLTNTFPGLAADILNRYYDTYMQDAIHRSTVMTSTQVHLSQDDYFISGVDGNVYVVARIEGAVAGISSMYWTPAPATKVVKASQGRVWRL</sequence>